<dbReference type="AlphaFoldDB" id="A0A0E3JM03"/>
<keyword evidence="1" id="KW-0472">Membrane</keyword>
<sequence length="133" mass="15884">MIRFSLLLKFLSYIESNIVISQNAGIYTINAILISKHIILAPRLFNSKLTIFKPFHIETNKMHMMKGFIPDTLCLLKRKIDIVSKVTDKISKIKIYKSMKILQYFYISNMQKIYTFYGFFYINRYRMSNYIIN</sequence>
<name>A0A0E3JM03_CLOSL</name>
<keyword evidence="3" id="KW-1185">Reference proteome</keyword>
<dbReference type="Proteomes" id="UP000033115">
    <property type="component" value="Chromosome"/>
</dbReference>
<evidence type="ECO:0000313" key="2">
    <source>
        <dbReference type="EMBL" id="AKA67535.1"/>
    </source>
</evidence>
<gene>
    <name evidence="2" type="ORF">CSCA_0410</name>
</gene>
<organism evidence="2 3">
    <name type="scientific">Clostridium scatologenes</name>
    <dbReference type="NCBI Taxonomy" id="1548"/>
    <lineage>
        <taxon>Bacteria</taxon>
        <taxon>Bacillati</taxon>
        <taxon>Bacillota</taxon>
        <taxon>Clostridia</taxon>
        <taxon>Eubacteriales</taxon>
        <taxon>Clostridiaceae</taxon>
        <taxon>Clostridium</taxon>
    </lineage>
</organism>
<dbReference type="HOGENOM" id="CLU_1903054_0_0_9"/>
<keyword evidence="1" id="KW-1133">Transmembrane helix</keyword>
<dbReference type="EMBL" id="CP009933">
    <property type="protein sequence ID" value="AKA67535.1"/>
    <property type="molecule type" value="Genomic_DNA"/>
</dbReference>
<proteinExistence type="predicted"/>
<dbReference type="KEGG" id="csq:CSCA_0410"/>
<reference evidence="2 3" key="1">
    <citation type="journal article" date="2015" name="J. Biotechnol.">
        <title>Complete genome sequence of a malodorant-producing acetogen, Clostridium scatologenes ATCC 25775(T).</title>
        <authorList>
            <person name="Zhu Z."/>
            <person name="Guo T."/>
            <person name="Zheng H."/>
            <person name="Song T."/>
            <person name="Ouyang P."/>
            <person name="Xie J."/>
        </authorList>
    </citation>
    <scope>NUCLEOTIDE SEQUENCE [LARGE SCALE GENOMIC DNA]</scope>
    <source>
        <strain evidence="2 3">ATCC 25775</strain>
    </source>
</reference>
<protein>
    <submittedName>
        <fullName evidence="2">Uncharacterized protein</fullName>
    </submittedName>
</protein>
<evidence type="ECO:0000313" key="3">
    <source>
        <dbReference type="Proteomes" id="UP000033115"/>
    </source>
</evidence>
<keyword evidence="1" id="KW-0812">Transmembrane</keyword>
<feature type="transmembrane region" description="Helical" evidence="1">
    <location>
        <begin position="101"/>
        <end position="122"/>
    </location>
</feature>
<accession>A0A0E3JM03</accession>
<evidence type="ECO:0000256" key="1">
    <source>
        <dbReference type="SAM" id="Phobius"/>
    </source>
</evidence>